<dbReference type="GO" id="GO:0005737">
    <property type="term" value="C:cytoplasm"/>
    <property type="evidence" value="ECO:0007669"/>
    <property type="project" value="UniProtKB-ARBA"/>
</dbReference>
<dbReference type="InterPro" id="IPR036052">
    <property type="entry name" value="TrpB-like_PALP_sf"/>
</dbReference>
<dbReference type="Proteomes" id="UP000033607">
    <property type="component" value="Unassembled WGS sequence"/>
</dbReference>
<evidence type="ECO:0000256" key="7">
    <source>
        <dbReference type="ARBA" id="ARBA00022679"/>
    </source>
</evidence>
<evidence type="ECO:0000256" key="9">
    <source>
        <dbReference type="ARBA" id="ARBA00023192"/>
    </source>
</evidence>
<accession>A0A0J9EUT6</accession>
<dbReference type="PROSITE" id="PS00901">
    <property type="entry name" value="CYS_SYNTHASE"/>
    <property type="match status" value="1"/>
</dbReference>
<dbReference type="InterPro" id="IPR001926">
    <property type="entry name" value="TrpB-like_PALP"/>
</dbReference>
<evidence type="ECO:0000313" key="15">
    <source>
        <dbReference type="EMBL" id="KMW70043.1"/>
    </source>
</evidence>
<dbReference type="OrthoDB" id="9808024at2"/>
<evidence type="ECO:0000256" key="11">
    <source>
        <dbReference type="PIRSR" id="PIRSR605856-50"/>
    </source>
</evidence>
<evidence type="ECO:0000313" key="16">
    <source>
        <dbReference type="Proteomes" id="UP000033607"/>
    </source>
</evidence>
<name>A0A0J9EUT6_9CYAN</name>
<dbReference type="RefSeq" id="WP_046278279.1">
    <property type="nucleotide sequence ID" value="NZ_LATL02000282.1"/>
</dbReference>
<protein>
    <recommendedName>
        <fullName evidence="5 13">Cysteine synthase</fullName>
        <ecNumber evidence="4 13">2.5.1.47</ecNumber>
    </recommendedName>
</protein>
<evidence type="ECO:0000256" key="13">
    <source>
        <dbReference type="RuleBase" id="RU003985"/>
    </source>
</evidence>
<dbReference type="FunFam" id="3.40.50.1100:FF:000067">
    <property type="entry name" value="Cysteine synthase"/>
    <property type="match status" value="1"/>
</dbReference>
<dbReference type="NCBIfam" id="TIGR01136">
    <property type="entry name" value="cysKM"/>
    <property type="match status" value="1"/>
</dbReference>
<comment type="cofactor">
    <cofactor evidence="1 11 13">
        <name>pyridoxal 5'-phosphate</name>
        <dbReference type="ChEBI" id="CHEBI:597326"/>
    </cofactor>
</comment>
<evidence type="ECO:0000256" key="3">
    <source>
        <dbReference type="ARBA" id="ARBA00007103"/>
    </source>
</evidence>
<evidence type="ECO:0000256" key="4">
    <source>
        <dbReference type="ARBA" id="ARBA00012681"/>
    </source>
</evidence>
<dbReference type="InterPro" id="IPR001216">
    <property type="entry name" value="P-phosphate_BS"/>
</dbReference>
<evidence type="ECO:0000259" key="14">
    <source>
        <dbReference type="Pfam" id="PF00291"/>
    </source>
</evidence>
<keyword evidence="7 13" id="KW-0808">Transferase</keyword>
<dbReference type="Pfam" id="PF00291">
    <property type="entry name" value="PALP"/>
    <property type="match status" value="1"/>
</dbReference>
<dbReference type="CDD" id="cd01561">
    <property type="entry name" value="CBS_like"/>
    <property type="match status" value="1"/>
</dbReference>
<evidence type="ECO:0000256" key="10">
    <source>
        <dbReference type="ARBA" id="ARBA00047931"/>
    </source>
</evidence>
<evidence type="ECO:0000256" key="12">
    <source>
        <dbReference type="PIRSR" id="PIRSR605856-51"/>
    </source>
</evidence>
<comment type="pathway">
    <text evidence="2">Amino-acid biosynthesis; L-cysteine biosynthesis; L-cysteine from L-serine: step 2/2.</text>
</comment>
<evidence type="ECO:0000256" key="1">
    <source>
        <dbReference type="ARBA" id="ARBA00001933"/>
    </source>
</evidence>
<keyword evidence="6 13" id="KW-0028">Amino-acid biosynthesis</keyword>
<dbReference type="NCBIfam" id="TIGR01139">
    <property type="entry name" value="cysK"/>
    <property type="match status" value="1"/>
</dbReference>
<dbReference type="GO" id="GO:0006535">
    <property type="term" value="P:cysteine biosynthetic process from serine"/>
    <property type="evidence" value="ECO:0007669"/>
    <property type="project" value="UniProtKB-UniRule"/>
</dbReference>
<dbReference type="InterPro" id="IPR050214">
    <property type="entry name" value="Cys_Synth/Cystath_Beta-Synth"/>
</dbReference>
<feature type="binding site" evidence="11">
    <location>
        <position position="77"/>
    </location>
    <ligand>
        <name>pyridoxal 5'-phosphate</name>
        <dbReference type="ChEBI" id="CHEBI:597326"/>
    </ligand>
</feature>
<organism evidence="15 16">
    <name type="scientific">Limnoraphis robusta CS-951</name>
    <dbReference type="NCBI Taxonomy" id="1637645"/>
    <lineage>
        <taxon>Bacteria</taxon>
        <taxon>Bacillati</taxon>
        <taxon>Cyanobacteriota</taxon>
        <taxon>Cyanophyceae</taxon>
        <taxon>Oscillatoriophycideae</taxon>
        <taxon>Oscillatoriales</taxon>
        <taxon>Sirenicapillariaceae</taxon>
        <taxon>Limnoraphis</taxon>
    </lineage>
</organism>
<dbReference type="EC" id="2.5.1.47" evidence="4 13"/>
<dbReference type="AlphaFoldDB" id="A0A0J9EUT6"/>
<proteinExistence type="inferred from homology"/>
<comment type="similarity">
    <text evidence="3 13">Belongs to the cysteine synthase/cystathionine beta-synthase family.</text>
</comment>
<keyword evidence="8 11" id="KW-0663">Pyridoxal phosphate</keyword>
<dbReference type="SUPFAM" id="SSF53686">
    <property type="entry name" value="Tryptophan synthase beta subunit-like PLP-dependent enzymes"/>
    <property type="match status" value="1"/>
</dbReference>
<evidence type="ECO:0000256" key="8">
    <source>
        <dbReference type="ARBA" id="ARBA00022898"/>
    </source>
</evidence>
<feature type="binding site" evidence="11">
    <location>
        <begin position="181"/>
        <end position="185"/>
    </location>
    <ligand>
        <name>pyridoxal 5'-phosphate</name>
        <dbReference type="ChEBI" id="CHEBI:597326"/>
    </ligand>
</feature>
<dbReference type="GO" id="GO:0004124">
    <property type="term" value="F:cysteine synthase activity"/>
    <property type="evidence" value="ECO:0007669"/>
    <property type="project" value="UniProtKB-UniRule"/>
</dbReference>
<dbReference type="PANTHER" id="PTHR10314">
    <property type="entry name" value="CYSTATHIONINE BETA-SYNTHASE"/>
    <property type="match status" value="1"/>
</dbReference>
<evidence type="ECO:0000256" key="5">
    <source>
        <dbReference type="ARBA" id="ARBA00019371"/>
    </source>
</evidence>
<reference evidence="15 16" key="1">
    <citation type="submission" date="2015-06" db="EMBL/GenBank/DDBJ databases">
        <title>Draft genome assembly of filamentous brackish cyanobacterium Limnoraphis robusta strain CS-951.</title>
        <authorList>
            <person name="Willis A."/>
            <person name="Parks M."/>
            <person name="Burford M.A."/>
        </authorList>
    </citation>
    <scope>NUCLEOTIDE SEQUENCE [LARGE SCALE GENOMIC DNA]</scope>
    <source>
        <strain evidence="15 16">CS-951</strain>
    </source>
</reference>
<dbReference type="InterPro" id="IPR005856">
    <property type="entry name" value="Cys_synth"/>
</dbReference>
<evidence type="ECO:0000256" key="2">
    <source>
        <dbReference type="ARBA" id="ARBA00004962"/>
    </source>
</evidence>
<dbReference type="Gene3D" id="3.40.50.1100">
    <property type="match status" value="2"/>
</dbReference>
<comment type="caution">
    <text evidence="15">The sequence shown here is derived from an EMBL/GenBank/DDBJ whole genome shotgun (WGS) entry which is preliminary data.</text>
</comment>
<evidence type="ECO:0000256" key="6">
    <source>
        <dbReference type="ARBA" id="ARBA00022605"/>
    </source>
</evidence>
<dbReference type="PATRIC" id="fig|1637645.4.peg.5583"/>
<keyword evidence="9 13" id="KW-0198">Cysteine biosynthesis</keyword>
<comment type="catalytic activity">
    <reaction evidence="10 13">
        <text>O-acetyl-L-serine + hydrogen sulfide = L-cysteine + acetate</text>
        <dbReference type="Rhea" id="RHEA:14829"/>
        <dbReference type="ChEBI" id="CHEBI:29919"/>
        <dbReference type="ChEBI" id="CHEBI:30089"/>
        <dbReference type="ChEBI" id="CHEBI:35235"/>
        <dbReference type="ChEBI" id="CHEBI:58340"/>
        <dbReference type="EC" id="2.5.1.47"/>
    </reaction>
</comment>
<feature type="modified residue" description="N6-(pyridoxal phosphate)lysine" evidence="12">
    <location>
        <position position="46"/>
    </location>
</feature>
<dbReference type="EMBL" id="LATL02000282">
    <property type="protein sequence ID" value="KMW70043.1"/>
    <property type="molecule type" value="Genomic_DNA"/>
</dbReference>
<feature type="domain" description="Tryptophan synthase beta chain-like PALP" evidence="14">
    <location>
        <begin position="7"/>
        <end position="287"/>
    </location>
</feature>
<sequence length="311" mass="33385">MKIYSDITETIGNTPLVYLQKLPQHFNCVAEIALKLESLNPAKSVKDRIAISMLNEAEKAGLIQPRISTIIEATSGNTGIGLAMVCAAKGYRLILTMPDNMSQERQQIVKAYGAEIITTPAKADMAGAIAKANELLASIPHAFSPQQFSNPANPKIHYQTTGVEIWEDTDGKVDILVVGVGTGGTLTGAGYYLKKQKPDLKIIAVEPVNSAVLIGKSAGLHNIQGIGAGFIPDILRTDLIDEIVQVTEEQAYEIGQKLATEEGILSGISTGAIVYTALQLGQRLDCQNQLIVAFQPSGGERYLSTELFKFS</sequence>
<feature type="binding site" evidence="11">
    <location>
        <position position="269"/>
    </location>
    <ligand>
        <name>pyridoxal 5'-phosphate</name>
        <dbReference type="ChEBI" id="CHEBI:597326"/>
    </ligand>
</feature>
<dbReference type="InterPro" id="IPR005859">
    <property type="entry name" value="CysK"/>
</dbReference>
<gene>
    <name evidence="15" type="ORF">WN50_38290</name>
</gene>